<dbReference type="NCBIfam" id="TIGR00059">
    <property type="entry name" value="L17"/>
    <property type="match status" value="1"/>
</dbReference>
<comment type="similarity">
    <text evidence="1 4 5">Belongs to the bacterial ribosomal protein bL17 family.</text>
</comment>
<evidence type="ECO:0000256" key="2">
    <source>
        <dbReference type="ARBA" id="ARBA00022980"/>
    </source>
</evidence>
<reference evidence="6" key="1">
    <citation type="submission" date="2021-01" db="EMBL/GenBank/DDBJ databases">
        <title>Draft genome sequence of Acholeplasmataceae bacterium strain Mahy22.</title>
        <authorList>
            <person name="Watanabe M."/>
            <person name="Kojima H."/>
            <person name="Fukui M."/>
        </authorList>
    </citation>
    <scope>NUCLEOTIDE SEQUENCE</scope>
    <source>
        <strain evidence="6">Mahy22</strain>
    </source>
</reference>
<dbReference type="EMBL" id="AP024412">
    <property type="protein sequence ID" value="BCR35356.1"/>
    <property type="molecule type" value="Genomic_DNA"/>
</dbReference>
<dbReference type="PANTHER" id="PTHR14413">
    <property type="entry name" value="RIBOSOMAL PROTEIN L17"/>
    <property type="match status" value="1"/>
</dbReference>
<name>A0A7U9TJ52_9MOLU</name>
<dbReference type="GO" id="GO:0022625">
    <property type="term" value="C:cytosolic large ribosomal subunit"/>
    <property type="evidence" value="ECO:0007669"/>
    <property type="project" value="TreeGrafter"/>
</dbReference>
<dbReference type="Proteomes" id="UP000620133">
    <property type="component" value="Chromosome"/>
</dbReference>
<evidence type="ECO:0000256" key="1">
    <source>
        <dbReference type="ARBA" id="ARBA00008777"/>
    </source>
</evidence>
<comment type="subunit">
    <text evidence="4">Part of the 50S ribosomal subunit. Contacts protein L32.</text>
</comment>
<evidence type="ECO:0000313" key="6">
    <source>
        <dbReference type="EMBL" id="BCR35356.1"/>
    </source>
</evidence>
<proteinExistence type="inferred from homology"/>
<accession>A0A7U9TJ52</accession>
<dbReference type="InterPro" id="IPR047859">
    <property type="entry name" value="Ribosomal_bL17_CS"/>
</dbReference>
<evidence type="ECO:0000256" key="5">
    <source>
        <dbReference type="RuleBase" id="RU000660"/>
    </source>
</evidence>
<dbReference type="KEGG" id="manr:MPAN_002490"/>
<keyword evidence="7" id="KW-1185">Reference proteome</keyword>
<sequence length="118" mass="13346">MAYSKLGRRSDQRKALLRDLVTDIIIYERIVTTESKAKELKKLADKMITLAKDGSLSARRQAAETVRHEPVKEGQDAVQKLFSELGPRYQDRTGGYTRIIKTVPRRGDAAPMAIIEFV</sequence>
<evidence type="ECO:0000256" key="3">
    <source>
        <dbReference type="ARBA" id="ARBA00023274"/>
    </source>
</evidence>
<dbReference type="PROSITE" id="PS01167">
    <property type="entry name" value="RIBOSOMAL_L17"/>
    <property type="match status" value="1"/>
</dbReference>
<dbReference type="PANTHER" id="PTHR14413:SF16">
    <property type="entry name" value="LARGE RIBOSOMAL SUBUNIT PROTEIN BL17M"/>
    <property type="match status" value="1"/>
</dbReference>
<protein>
    <recommendedName>
        <fullName evidence="4">Large ribosomal subunit protein bL17</fullName>
    </recommendedName>
</protein>
<dbReference type="GO" id="GO:0003735">
    <property type="term" value="F:structural constituent of ribosome"/>
    <property type="evidence" value="ECO:0007669"/>
    <property type="project" value="InterPro"/>
</dbReference>
<evidence type="ECO:0000313" key="7">
    <source>
        <dbReference type="Proteomes" id="UP000620133"/>
    </source>
</evidence>
<evidence type="ECO:0000256" key="4">
    <source>
        <dbReference type="HAMAP-Rule" id="MF_01368"/>
    </source>
</evidence>
<organism evidence="6 7">
    <name type="scientific">Mariniplasma anaerobium</name>
    <dbReference type="NCBI Taxonomy" id="2735436"/>
    <lineage>
        <taxon>Bacteria</taxon>
        <taxon>Bacillati</taxon>
        <taxon>Mycoplasmatota</taxon>
        <taxon>Mollicutes</taxon>
        <taxon>Acholeplasmatales</taxon>
        <taxon>Acholeplasmataceae</taxon>
        <taxon>Mariniplasma</taxon>
    </lineage>
</organism>
<dbReference type="SUPFAM" id="SSF64263">
    <property type="entry name" value="Prokaryotic ribosomal protein L17"/>
    <property type="match status" value="1"/>
</dbReference>
<dbReference type="RefSeq" id="WP_176239726.1">
    <property type="nucleotide sequence ID" value="NZ_AP024412.1"/>
</dbReference>
<dbReference type="Pfam" id="PF01196">
    <property type="entry name" value="Ribosomal_L17"/>
    <property type="match status" value="1"/>
</dbReference>
<keyword evidence="3 4" id="KW-0687">Ribonucleoprotein</keyword>
<dbReference type="GO" id="GO:0006412">
    <property type="term" value="P:translation"/>
    <property type="evidence" value="ECO:0007669"/>
    <property type="project" value="UniProtKB-UniRule"/>
</dbReference>
<keyword evidence="2 4" id="KW-0689">Ribosomal protein</keyword>
<dbReference type="InterPro" id="IPR000456">
    <property type="entry name" value="Ribosomal_bL17"/>
</dbReference>
<dbReference type="AlphaFoldDB" id="A0A7U9TJ52"/>
<dbReference type="Gene3D" id="3.90.1030.10">
    <property type="entry name" value="Ribosomal protein L17"/>
    <property type="match status" value="1"/>
</dbReference>
<dbReference type="InterPro" id="IPR036373">
    <property type="entry name" value="Ribosomal_bL17_sf"/>
</dbReference>
<dbReference type="HAMAP" id="MF_01368">
    <property type="entry name" value="Ribosomal_bL17"/>
    <property type="match status" value="1"/>
</dbReference>
<gene>
    <name evidence="4 6" type="primary">rplQ</name>
    <name evidence="6" type="ORF">MPAN_002490</name>
</gene>